<dbReference type="STRING" id="1579979.WM2015_1913"/>
<reference evidence="3" key="1">
    <citation type="submission" date="2015-07" db="EMBL/GenBank/DDBJ databases">
        <authorList>
            <person name="Kim K.M."/>
        </authorList>
    </citation>
    <scope>NUCLEOTIDE SEQUENCE [LARGE SCALE GENOMIC DNA]</scope>
    <source>
        <strain evidence="3">KCTC 42284</strain>
    </source>
</reference>
<evidence type="ECO:0000313" key="3">
    <source>
        <dbReference type="Proteomes" id="UP000066624"/>
    </source>
</evidence>
<dbReference type="InterPro" id="IPR023772">
    <property type="entry name" value="DNA-bd_HTH_TetR-type_CS"/>
</dbReference>
<dbReference type="InterPro" id="IPR009057">
    <property type="entry name" value="Homeodomain-like_sf"/>
</dbReference>
<dbReference type="PANTHER" id="PTHR30055">
    <property type="entry name" value="HTH-TYPE TRANSCRIPTIONAL REGULATOR RUTR"/>
    <property type="match status" value="1"/>
</dbReference>
<dbReference type="OrthoDB" id="2356263at2"/>
<dbReference type="PATRIC" id="fig|1579979.3.peg.1957"/>
<dbReference type="Proteomes" id="UP000066624">
    <property type="component" value="Chromosome"/>
</dbReference>
<accession>A0A0K0XX55</accession>
<dbReference type="EMBL" id="CP012154">
    <property type="protein sequence ID" value="AKS42279.1"/>
    <property type="molecule type" value="Genomic_DNA"/>
</dbReference>
<dbReference type="InterPro" id="IPR050109">
    <property type="entry name" value="HTH-type_TetR-like_transc_reg"/>
</dbReference>
<name>A0A0K0XX55_9GAMM</name>
<proteinExistence type="predicted"/>
<protein>
    <submittedName>
        <fullName evidence="2">TetR family transcriptional regulator</fullName>
    </submittedName>
</protein>
<evidence type="ECO:0000313" key="2">
    <source>
        <dbReference type="EMBL" id="AKS42279.1"/>
    </source>
</evidence>
<dbReference type="KEGG" id="wma:WM2015_1913"/>
<dbReference type="Gene3D" id="1.10.357.10">
    <property type="entry name" value="Tetracycline Repressor, domain 2"/>
    <property type="match status" value="1"/>
</dbReference>
<dbReference type="Pfam" id="PF17939">
    <property type="entry name" value="TetR_C_30"/>
    <property type="match status" value="1"/>
</dbReference>
<dbReference type="Pfam" id="PF00440">
    <property type="entry name" value="TetR_N"/>
    <property type="match status" value="1"/>
</dbReference>
<dbReference type="AlphaFoldDB" id="A0A0K0XX55"/>
<evidence type="ECO:0000256" key="1">
    <source>
        <dbReference type="ARBA" id="ARBA00023125"/>
    </source>
</evidence>
<dbReference type="PANTHER" id="PTHR30055:SF235">
    <property type="entry name" value="TRANSCRIPTIONAL REGULATORY PROTEIN"/>
    <property type="match status" value="1"/>
</dbReference>
<sequence>MKEAPNTCDRLLDAAERLFAEAGFHATSLRQITQAAGVNLAAVNYHFGSKQALIVAVFRRRLDALNAARLARLDEALNTASDDTLEAVLDAFVTPAMAWTHGRAEEGHRFMRILMRAFADQDEQLHRDLSAEYAHVMRRFAEAIARALPDAAPDTIRRQLDFIVGALTHTMAESRLQDGPAIAADLVRFAAAGLRGSIQTHPKIASQRPMEIVR</sequence>
<dbReference type="InterPro" id="IPR001647">
    <property type="entry name" value="HTH_TetR"/>
</dbReference>
<dbReference type="GO" id="GO:0003700">
    <property type="term" value="F:DNA-binding transcription factor activity"/>
    <property type="evidence" value="ECO:0007669"/>
    <property type="project" value="TreeGrafter"/>
</dbReference>
<organism evidence="2 3">
    <name type="scientific">Wenzhouxiangella marina</name>
    <dbReference type="NCBI Taxonomy" id="1579979"/>
    <lineage>
        <taxon>Bacteria</taxon>
        <taxon>Pseudomonadati</taxon>
        <taxon>Pseudomonadota</taxon>
        <taxon>Gammaproteobacteria</taxon>
        <taxon>Chromatiales</taxon>
        <taxon>Wenzhouxiangellaceae</taxon>
        <taxon>Wenzhouxiangella</taxon>
    </lineage>
</organism>
<dbReference type="SUPFAM" id="SSF48498">
    <property type="entry name" value="Tetracyclin repressor-like, C-terminal domain"/>
    <property type="match status" value="1"/>
</dbReference>
<keyword evidence="3" id="KW-1185">Reference proteome</keyword>
<dbReference type="SUPFAM" id="SSF46689">
    <property type="entry name" value="Homeodomain-like"/>
    <property type="match status" value="1"/>
</dbReference>
<gene>
    <name evidence="2" type="ORF">WM2015_1913</name>
</gene>
<dbReference type="GO" id="GO:0000976">
    <property type="term" value="F:transcription cis-regulatory region binding"/>
    <property type="evidence" value="ECO:0007669"/>
    <property type="project" value="TreeGrafter"/>
</dbReference>
<dbReference type="InterPro" id="IPR041586">
    <property type="entry name" value="PsrA_TetR_C"/>
</dbReference>
<dbReference type="PROSITE" id="PS50977">
    <property type="entry name" value="HTH_TETR_2"/>
    <property type="match status" value="1"/>
</dbReference>
<dbReference type="PROSITE" id="PS01081">
    <property type="entry name" value="HTH_TETR_1"/>
    <property type="match status" value="1"/>
</dbReference>
<keyword evidence="1" id="KW-0238">DNA-binding</keyword>
<dbReference type="PRINTS" id="PR00455">
    <property type="entry name" value="HTHTETR"/>
</dbReference>
<dbReference type="RefSeq" id="WP_049725854.1">
    <property type="nucleotide sequence ID" value="NZ_CP012154.1"/>
</dbReference>
<dbReference type="InterPro" id="IPR036271">
    <property type="entry name" value="Tet_transcr_reg_TetR-rel_C_sf"/>
</dbReference>